<dbReference type="Gene3D" id="3.30.300.30">
    <property type="match status" value="1"/>
</dbReference>
<protein>
    <submittedName>
        <fullName evidence="5">Long-chain-fatty-acid--CoA ligase</fullName>
    </submittedName>
</protein>
<evidence type="ECO:0000259" key="4">
    <source>
        <dbReference type="Pfam" id="PF13193"/>
    </source>
</evidence>
<feature type="domain" description="AMP-dependent synthetase/ligase" evidence="3">
    <location>
        <begin position="68"/>
        <end position="429"/>
    </location>
</feature>
<dbReference type="PANTHER" id="PTHR43767">
    <property type="entry name" value="LONG-CHAIN-FATTY-ACID--COA LIGASE"/>
    <property type="match status" value="1"/>
</dbReference>
<dbReference type="GO" id="GO:0016878">
    <property type="term" value="F:acid-thiol ligase activity"/>
    <property type="evidence" value="ECO:0007669"/>
    <property type="project" value="UniProtKB-ARBA"/>
</dbReference>
<accession>A0A4R5BBY6</accession>
<dbReference type="InterPro" id="IPR050237">
    <property type="entry name" value="ATP-dep_AMP-bd_enzyme"/>
</dbReference>
<dbReference type="Proteomes" id="UP000294723">
    <property type="component" value="Unassembled WGS sequence"/>
</dbReference>
<comment type="caution">
    <text evidence="5">The sequence shown here is derived from an EMBL/GenBank/DDBJ whole genome shotgun (WGS) entry which is preliminary data.</text>
</comment>
<dbReference type="InterPro" id="IPR045851">
    <property type="entry name" value="AMP-bd_C_sf"/>
</dbReference>
<proteinExistence type="inferred from homology"/>
<dbReference type="InterPro" id="IPR025110">
    <property type="entry name" value="AMP-bd_C"/>
</dbReference>
<dbReference type="AlphaFoldDB" id="A0A4R5BBY6"/>
<reference evidence="5 6" key="1">
    <citation type="submission" date="2019-03" db="EMBL/GenBank/DDBJ databases">
        <title>Draft genome sequences of novel Actinobacteria.</title>
        <authorList>
            <person name="Sahin N."/>
            <person name="Ay H."/>
            <person name="Saygin H."/>
        </authorList>
    </citation>
    <scope>NUCLEOTIDE SEQUENCE [LARGE SCALE GENOMIC DNA]</scope>
    <source>
        <strain evidence="5 6">5K548</strain>
    </source>
</reference>
<feature type="domain" description="AMP-binding enzyme C-terminal" evidence="4">
    <location>
        <begin position="480"/>
        <end position="555"/>
    </location>
</feature>
<dbReference type="CDD" id="cd17631">
    <property type="entry name" value="FACL_FadD13-like"/>
    <property type="match status" value="1"/>
</dbReference>
<evidence type="ECO:0000313" key="5">
    <source>
        <dbReference type="EMBL" id="TDD83978.1"/>
    </source>
</evidence>
<comment type="similarity">
    <text evidence="1">Belongs to the ATP-dependent AMP-binding enzyme family.</text>
</comment>
<organism evidence="5 6">
    <name type="scientific">Saccharopolyspora karakumensis</name>
    <dbReference type="NCBI Taxonomy" id="2530386"/>
    <lineage>
        <taxon>Bacteria</taxon>
        <taxon>Bacillati</taxon>
        <taxon>Actinomycetota</taxon>
        <taxon>Actinomycetes</taxon>
        <taxon>Pseudonocardiales</taxon>
        <taxon>Pseudonocardiaceae</taxon>
        <taxon>Saccharopolyspora</taxon>
    </lineage>
</organism>
<dbReference type="InterPro" id="IPR000873">
    <property type="entry name" value="AMP-dep_synth/lig_dom"/>
</dbReference>
<name>A0A4R5BBY6_9PSEU</name>
<keyword evidence="2 5" id="KW-0436">Ligase</keyword>
<evidence type="ECO:0000256" key="2">
    <source>
        <dbReference type="ARBA" id="ARBA00022598"/>
    </source>
</evidence>
<gene>
    <name evidence="5" type="ORF">E1202_24185</name>
</gene>
<dbReference type="PANTHER" id="PTHR43767:SF1">
    <property type="entry name" value="NONRIBOSOMAL PEPTIDE SYNTHASE PES1 (EUROFUNG)-RELATED"/>
    <property type="match status" value="1"/>
</dbReference>
<evidence type="ECO:0000313" key="6">
    <source>
        <dbReference type="Proteomes" id="UP000294723"/>
    </source>
</evidence>
<keyword evidence="6" id="KW-1185">Reference proteome</keyword>
<dbReference type="Pfam" id="PF00501">
    <property type="entry name" value="AMP-binding"/>
    <property type="match status" value="1"/>
</dbReference>
<dbReference type="Gene3D" id="3.40.50.12780">
    <property type="entry name" value="N-terminal domain of ligase-like"/>
    <property type="match status" value="1"/>
</dbReference>
<dbReference type="Pfam" id="PF13193">
    <property type="entry name" value="AMP-binding_C"/>
    <property type="match status" value="1"/>
</dbReference>
<sequence length="568" mass="61898">MPFNNGCDHEFRPVAHDTSGLVPERVRRDRRSVLGGGSPRRLTARTVRASKRRSALAAECSRVHDFVERWATEKPEVEAVSFGERRVSWAQLDDRVRRAAGVLRASGIGPGDRFAVMDKNHLACLELTLAASFTGAVNVVVNFRLASDELVHVLDDSTAEVVVVGAEFAGLLDEIRGRLPRVREVILLGGDEDEYEARLAAAEPVAEPHRSAPEDCSLQLYTSGTTGWPKGAMLTQRSMTAHANALTPAYELDETSTNVVAMPLFHVGGTSWALGGMSVGARTILVREVAPAALLDLIEATRATHAFFVPAVIHALIDDRARARTAMADLRVLGHGGSPMPAPLMERVLRTVPTPLHSVYGMTEMSGVFCALGPHEHRDERRTHLRASAGRPLPGTEVRVVDPATGDDVEPGELGEFWVRSEQRMAGYWNMPEATAETITPDGWLRTGDAGRRDGEGYLYIEDRVKDMIITGGENVYPAEVERVVLEYPGVAEVAVIGVAHDKWGETVQAVVVPDEGESLDEQALIDFTRSRLAHYKCPKSVSAVSALPRNPTGKVLKRQLRSQLSDS</sequence>
<dbReference type="FunFam" id="3.30.300.30:FF:000008">
    <property type="entry name" value="2,3-dihydroxybenzoate-AMP ligase"/>
    <property type="match status" value="1"/>
</dbReference>
<evidence type="ECO:0000259" key="3">
    <source>
        <dbReference type="Pfam" id="PF00501"/>
    </source>
</evidence>
<dbReference type="NCBIfam" id="NF004837">
    <property type="entry name" value="PRK06187.1"/>
    <property type="match status" value="1"/>
</dbReference>
<dbReference type="SUPFAM" id="SSF56801">
    <property type="entry name" value="Acetyl-CoA synthetase-like"/>
    <property type="match status" value="1"/>
</dbReference>
<dbReference type="EMBL" id="SMLA01000048">
    <property type="protein sequence ID" value="TDD83978.1"/>
    <property type="molecule type" value="Genomic_DNA"/>
</dbReference>
<evidence type="ECO:0000256" key="1">
    <source>
        <dbReference type="ARBA" id="ARBA00006432"/>
    </source>
</evidence>
<dbReference type="InterPro" id="IPR042099">
    <property type="entry name" value="ANL_N_sf"/>
</dbReference>